<dbReference type="InterPro" id="IPR007318">
    <property type="entry name" value="Phopholipid_MeTrfase"/>
</dbReference>
<keyword evidence="7" id="KW-1185">Reference proteome</keyword>
<comment type="caution">
    <text evidence="6">The sequence shown here is derived from an EMBL/GenBank/DDBJ whole genome shotgun (WGS) entry which is preliminary data.</text>
</comment>
<gene>
    <name evidence="6" type="ORF">GETHED_15450</name>
</gene>
<dbReference type="Proteomes" id="UP001165044">
    <property type="component" value="Unassembled WGS sequence"/>
</dbReference>
<evidence type="ECO:0000256" key="5">
    <source>
        <dbReference type="SAM" id="Phobius"/>
    </source>
</evidence>
<dbReference type="PANTHER" id="PTHR12714:SF24">
    <property type="entry name" value="SLR1182 PROTEIN"/>
    <property type="match status" value="1"/>
</dbReference>
<keyword evidence="3 5" id="KW-1133">Transmembrane helix</keyword>
<feature type="transmembrane region" description="Helical" evidence="5">
    <location>
        <begin position="47"/>
        <end position="67"/>
    </location>
</feature>
<evidence type="ECO:0000256" key="2">
    <source>
        <dbReference type="ARBA" id="ARBA00022692"/>
    </source>
</evidence>
<sequence length="161" mass="17791">MASAMPDRDAGPGVRLPPPLVFLAGLGLGFLLQRIAPLAFAAQGQPLPRWLGGLLALGSAALALWAFRTFHRAHTTVRPDRSASTLLTGGPFRFTRNPLYLSLSLLHAGLAFLANALWPALMLVPVLLLIRYHVIAREERHLLGLFGAEYQAYCRRVRRWF</sequence>
<keyword evidence="4 5" id="KW-0472">Membrane</keyword>
<proteinExistence type="predicted"/>
<evidence type="ECO:0000313" key="6">
    <source>
        <dbReference type="EMBL" id="GLH67181.1"/>
    </source>
</evidence>
<evidence type="ECO:0000256" key="1">
    <source>
        <dbReference type="ARBA" id="ARBA00004127"/>
    </source>
</evidence>
<organism evidence="6 7">
    <name type="scientific">Geothrix edaphica</name>
    <dbReference type="NCBI Taxonomy" id="2927976"/>
    <lineage>
        <taxon>Bacteria</taxon>
        <taxon>Pseudomonadati</taxon>
        <taxon>Acidobacteriota</taxon>
        <taxon>Holophagae</taxon>
        <taxon>Holophagales</taxon>
        <taxon>Holophagaceae</taxon>
        <taxon>Geothrix</taxon>
    </lineage>
</organism>
<feature type="transmembrane region" description="Helical" evidence="5">
    <location>
        <begin position="105"/>
        <end position="130"/>
    </location>
</feature>
<evidence type="ECO:0000256" key="4">
    <source>
        <dbReference type="ARBA" id="ARBA00023136"/>
    </source>
</evidence>
<evidence type="ECO:0000313" key="7">
    <source>
        <dbReference type="Proteomes" id="UP001165044"/>
    </source>
</evidence>
<reference evidence="6" key="1">
    <citation type="journal article" date="2023" name="Antonie Van Leeuwenhoek">
        <title>Mesoterricola silvestris gen. nov., sp. nov., Mesoterricola sediminis sp. nov., Geothrix oryzae sp. nov., Geothrix edaphica sp. nov., Geothrix rubra sp. nov., and Geothrix limicola sp. nov., six novel members of Acidobacteriota isolated from soils.</title>
        <authorList>
            <person name="Itoh H."/>
            <person name="Sugisawa Y."/>
            <person name="Mise K."/>
            <person name="Xu Z."/>
            <person name="Kuniyasu M."/>
            <person name="Ushijima N."/>
            <person name="Kawano K."/>
            <person name="Kobayashi E."/>
            <person name="Shiratori Y."/>
            <person name="Masuda Y."/>
            <person name="Senoo K."/>
        </authorList>
    </citation>
    <scope>NUCLEOTIDE SEQUENCE</scope>
    <source>
        <strain evidence="6">Red802</strain>
    </source>
</reference>
<name>A0ABQ5PYP4_9BACT</name>
<dbReference type="PANTHER" id="PTHR12714">
    <property type="entry name" value="PROTEIN-S ISOPRENYLCYSTEINE O-METHYLTRANSFERASE"/>
    <property type="match status" value="1"/>
</dbReference>
<accession>A0ABQ5PYP4</accession>
<evidence type="ECO:0000256" key="3">
    <source>
        <dbReference type="ARBA" id="ARBA00022989"/>
    </source>
</evidence>
<dbReference type="EMBL" id="BSDC01000002">
    <property type="protein sequence ID" value="GLH67181.1"/>
    <property type="molecule type" value="Genomic_DNA"/>
</dbReference>
<dbReference type="Gene3D" id="1.20.120.1630">
    <property type="match status" value="1"/>
</dbReference>
<comment type="subcellular location">
    <subcellularLocation>
        <location evidence="1">Endomembrane system</location>
        <topology evidence="1">Multi-pass membrane protein</topology>
    </subcellularLocation>
</comment>
<dbReference type="Pfam" id="PF04191">
    <property type="entry name" value="PEMT"/>
    <property type="match status" value="1"/>
</dbReference>
<keyword evidence="2 5" id="KW-0812">Transmembrane</keyword>
<protein>
    <recommendedName>
        <fullName evidence="8">Isoprenylcysteine carboxylmethyltransferase family protein</fullName>
    </recommendedName>
</protein>
<feature type="transmembrane region" description="Helical" evidence="5">
    <location>
        <begin position="20"/>
        <end position="40"/>
    </location>
</feature>
<evidence type="ECO:0008006" key="8">
    <source>
        <dbReference type="Google" id="ProtNLM"/>
    </source>
</evidence>